<keyword evidence="3" id="KW-0732">Signal</keyword>
<keyword evidence="2" id="KW-1133">Transmembrane helix</keyword>
<dbReference type="Proteomes" id="UP000000553">
    <property type="component" value="Chromosome"/>
</dbReference>
<keyword evidence="2" id="KW-0472">Membrane</keyword>
<protein>
    <submittedName>
        <fullName evidence="4">Uncharacterized protein</fullName>
    </submittedName>
</protein>
<feature type="compositionally biased region" description="Polar residues" evidence="1">
    <location>
        <begin position="128"/>
        <end position="140"/>
    </location>
</feature>
<evidence type="ECO:0000256" key="2">
    <source>
        <dbReference type="SAM" id="Phobius"/>
    </source>
</evidence>
<feature type="chain" id="PRO_5004235206" evidence="3">
    <location>
        <begin position="20"/>
        <end position="496"/>
    </location>
</feature>
<evidence type="ECO:0000313" key="4">
    <source>
        <dbReference type="EMBL" id="AAZ53962.2"/>
    </source>
</evidence>
<reference evidence="4 5" key="1">
    <citation type="journal article" date="2005" name="J. Bacteriol.">
        <title>Swine and poultry pathogens: the complete genome sequences of two strains of Mycoplasma hyopneumoniae and a strain of Mycoplasma synoviae.</title>
        <authorList>
            <person name="Vasconcelos A.T."/>
            <person name="Ferreira H.B."/>
            <person name="Bizarro C.V."/>
            <person name="Bonatto S.L."/>
            <person name="Carvalho M.O."/>
            <person name="Pinto P.M."/>
            <person name="Almeida D.F."/>
            <person name="Almeida L.G."/>
            <person name="Almeida R."/>
            <person name="Alves-Filho L."/>
            <person name="Assuncao E.N."/>
            <person name="Azevedo V.A."/>
            <person name="Bogo M.R."/>
            <person name="Brigido M.M."/>
            <person name="Brocchi M."/>
            <person name="Burity H.A."/>
            <person name="Camargo A.A."/>
            <person name="Camargo S.S."/>
            <person name="Carepo M.S."/>
            <person name="Carraro D.M."/>
            <person name="de Mattos Cascardo J.C."/>
            <person name="Castro L.A."/>
            <person name="Cavalcanti G."/>
            <person name="Chemale G."/>
            <person name="Collevatti R.G."/>
            <person name="Cunha C.W."/>
            <person name="Dallagiovanna B."/>
            <person name="Dambros B.P."/>
            <person name="Dellagostin O.A."/>
            <person name="Falcao C."/>
            <person name="Fantinatti-Garboggini F."/>
            <person name="Felipe M.S."/>
            <person name="Fiorentin L."/>
            <person name="Franco G.R."/>
            <person name="Freitas N.S."/>
            <person name="Frias D."/>
            <person name="Grangeiro T.B."/>
            <person name="Grisard E.C."/>
            <person name="Guimaraes C.T."/>
            <person name="Hungria M."/>
            <person name="Jardim S.N."/>
            <person name="Krieger M.A."/>
            <person name="Laurino J.P."/>
            <person name="Lima L.F."/>
            <person name="Lopes M.I."/>
            <person name="Loreto E.L."/>
            <person name="Madeira H.M."/>
            <person name="Manfio G.P."/>
            <person name="Maranhao A.Q."/>
            <person name="Martinkovics C.T."/>
            <person name="Medeiros S.R."/>
            <person name="Moreira M.A."/>
            <person name="Neiva M."/>
            <person name="Ramalho-Neto C.E."/>
            <person name="Nicolas M.F."/>
            <person name="Oliveira S.C."/>
            <person name="Paixao R.F."/>
            <person name="Pedrosa F.O."/>
            <person name="Pena S.D."/>
            <person name="Pereira M."/>
            <person name="Pereira-Ferrari L."/>
            <person name="Piffer I."/>
            <person name="Pinto L.S."/>
            <person name="Potrich D.P."/>
            <person name="Salim A.C."/>
            <person name="Santos F.R."/>
            <person name="Schmitt R."/>
            <person name="Schneider M.P."/>
            <person name="Schrank A."/>
            <person name="Schrank I.S."/>
            <person name="Schuck A.F."/>
            <person name="Seuanez H.N."/>
            <person name="Silva D.W."/>
            <person name="Silva R."/>
            <person name="Silva S.C."/>
            <person name="Soares C.M."/>
            <person name="Souza K.R."/>
            <person name="Souza R.C."/>
            <person name="Staats C.C."/>
            <person name="Steffens M.B."/>
            <person name="Teixeira S.M."/>
            <person name="Urmenyi T.P."/>
            <person name="Vainstein M.H."/>
            <person name="Zuccherato L.W."/>
            <person name="Simpson A.J."/>
            <person name="Zaha A."/>
        </authorList>
    </citation>
    <scope>NUCLEOTIDE SEQUENCE [LARGE SCALE GENOMIC DNA]</scope>
    <source>
        <strain evidence="4 5">7448</strain>
    </source>
</reference>
<feature type="region of interest" description="Disordered" evidence="1">
    <location>
        <begin position="127"/>
        <end position="161"/>
    </location>
</feature>
<accession>Q4A7C7</accession>
<proteinExistence type="predicted"/>
<evidence type="ECO:0000256" key="3">
    <source>
        <dbReference type="SAM" id="SignalP"/>
    </source>
</evidence>
<keyword evidence="2" id="KW-0812">Transmembrane</keyword>
<gene>
    <name evidence="4" type="ordered locus">MHP7448_0599</name>
</gene>
<name>Q4A7C7_MESH7</name>
<dbReference type="HOGENOM" id="CLU_572145_0_0_14"/>
<organism evidence="4 5">
    <name type="scientific">Mesomycoplasma hyopneumoniae (strain 7448)</name>
    <name type="common">Mycoplasma hyopneumoniae</name>
    <dbReference type="NCBI Taxonomy" id="262722"/>
    <lineage>
        <taxon>Bacteria</taxon>
        <taxon>Bacillati</taxon>
        <taxon>Mycoplasmatota</taxon>
        <taxon>Mycoplasmoidales</taxon>
        <taxon>Metamycoplasmataceae</taxon>
        <taxon>Mesomycoplasma</taxon>
    </lineage>
</organism>
<feature type="transmembrane region" description="Helical" evidence="2">
    <location>
        <begin position="89"/>
        <end position="113"/>
    </location>
</feature>
<evidence type="ECO:0000256" key="1">
    <source>
        <dbReference type="SAM" id="MobiDB-lite"/>
    </source>
</evidence>
<evidence type="ECO:0000313" key="5">
    <source>
        <dbReference type="Proteomes" id="UP000000553"/>
    </source>
</evidence>
<feature type="signal peptide" evidence="3">
    <location>
        <begin position="1"/>
        <end position="19"/>
    </location>
</feature>
<dbReference type="KEGG" id="mhp:MHP7448_0599"/>
<sequence>MNKKSKNLLKKVCKMFSFAAFSTLIITSYNNNNNNNFQVKTSSSQKITENLSKKSQKVNKISQMAAVNELEDEEISKAILEIKPREDGFFPAIPLLLGGFGGILFSGLFANWFSQNPLPELSRIGGRQSYSPQFTETSSENNKKQPLAKKPEKAFENNPWFGPTKISKNQKLIPNNWLQNDRNSSENQNWLSAFSNPKSEKHQKSGPVYGPFLPGQDKRELNPIIARTPNSVTIDLNILAIKTKTKLSDKVATLSRVKFVEITNKDELKKYNDIHLAYFFPSIGNYKAKFIISETKISQQAAWALSVFSLQESMGLPIILEEIFFPNLESNSSIVVDKVKRLLSFKSDFYSYSKTKMQQLAYKVASTINIIIGAKFAYNVPYLNDDNDENYPKGYLVKENFIDKPFDIEENWYQNMPSDETWYLNGKGIIKKREEEIKKKVEEKEIFFKNYHVRRARLHPKIKDEKALKGEKIKFEKLKRVEGIHYLYGEPVKFPY</sequence>
<dbReference type="EMBL" id="AE017244">
    <property type="protein sequence ID" value="AAZ53962.2"/>
    <property type="molecule type" value="Genomic_DNA"/>
</dbReference>
<dbReference type="AlphaFoldDB" id="Q4A7C7"/>
<dbReference type="RefSeq" id="WP_044272631.1">
    <property type="nucleotide sequence ID" value="NC_007332.1"/>
</dbReference>